<dbReference type="NCBIfam" id="TIGR00057">
    <property type="entry name" value="L-threonylcarbamoyladenylate synthase"/>
    <property type="match status" value="1"/>
</dbReference>
<evidence type="ECO:0000256" key="3">
    <source>
        <dbReference type="ARBA" id="ARBA00012584"/>
    </source>
</evidence>
<dbReference type="GO" id="GO:0061710">
    <property type="term" value="F:L-threonylcarbamoyladenylate synthase"/>
    <property type="evidence" value="ECO:0007669"/>
    <property type="project" value="UniProtKB-EC"/>
</dbReference>
<dbReference type="Pfam" id="PF01300">
    <property type="entry name" value="Sua5_yciO_yrdC"/>
    <property type="match status" value="1"/>
</dbReference>
<keyword evidence="4" id="KW-0963">Cytoplasm</keyword>
<gene>
    <name evidence="13" type="ORF">UY92_C0008G0015</name>
</gene>
<dbReference type="PANTHER" id="PTHR17490">
    <property type="entry name" value="SUA5"/>
    <property type="match status" value="1"/>
</dbReference>
<dbReference type="Proteomes" id="UP000033870">
    <property type="component" value="Unassembled WGS sequence"/>
</dbReference>
<dbReference type="InterPro" id="IPR017945">
    <property type="entry name" value="DHBP_synth_RibB-like_a/b_dom"/>
</dbReference>
<evidence type="ECO:0000256" key="10">
    <source>
        <dbReference type="ARBA" id="ARBA00029774"/>
    </source>
</evidence>
<dbReference type="SUPFAM" id="SSF55821">
    <property type="entry name" value="YrdC/RibB"/>
    <property type="match status" value="1"/>
</dbReference>
<comment type="subcellular location">
    <subcellularLocation>
        <location evidence="1">Cytoplasm</location>
    </subcellularLocation>
</comment>
<organism evidence="13 14">
    <name type="scientific">Candidatus Magasanikbacteria bacterium GW2011_GWA2_56_11</name>
    <dbReference type="NCBI Taxonomy" id="1619044"/>
    <lineage>
        <taxon>Bacteria</taxon>
        <taxon>Candidatus Magasanikiibacteriota</taxon>
    </lineage>
</organism>
<dbReference type="STRING" id="1619044.UY92_C0008G0015"/>
<dbReference type="GO" id="GO:0005737">
    <property type="term" value="C:cytoplasm"/>
    <property type="evidence" value="ECO:0007669"/>
    <property type="project" value="UniProtKB-SubCell"/>
</dbReference>
<keyword evidence="6" id="KW-0819">tRNA processing</keyword>
<evidence type="ECO:0000313" key="13">
    <source>
        <dbReference type="EMBL" id="KKW42319.1"/>
    </source>
</evidence>
<keyword evidence="9" id="KW-0067">ATP-binding</keyword>
<evidence type="ECO:0000313" key="14">
    <source>
        <dbReference type="Proteomes" id="UP000033870"/>
    </source>
</evidence>
<evidence type="ECO:0000256" key="5">
    <source>
        <dbReference type="ARBA" id="ARBA00022679"/>
    </source>
</evidence>
<dbReference type="InterPro" id="IPR006070">
    <property type="entry name" value="Sua5-like_dom"/>
</dbReference>
<comment type="similarity">
    <text evidence="2">Belongs to the SUA5 family.</text>
</comment>
<dbReference type="GO" id="GO:0008033">
    <property type="term" value="P:tRNA processing"/>
    <property type="evidence" value="ECO:0007669"/>
    <property type="project" value="UniProtKB-KW"/>
</dbReference>
<reference evidence="13 14" key="1">
    <citation type="journal article" date="2015" name="Nature">
        <title>rRNA introns, odd ribosomes, and small enigmatic genomes across a large radiation of phyla.</title>
        <authorList>
            <person name="Brown C.T."/>
            <person name="Hug L.A."/>
            <person name="Thomas B.C."/>
            <person name="Sharon I."/>
            <person name="Castelle C.J."/>
            <person name="Singh A."/>
            <person name="Wilkins M.J."/>
            <person name="Williams K.H."/>
            <person name="Banfield J.F."/>
        </authorList>
    </citation>
    <scope>NUCLEOTIDE SEQUENCE [LARGE SCALE GENOMIC DNA]</scope>
</reference>
<evidence type="ECO:0000256" key="11">
    <source>
        <dbReference type="ARBA" id="ARBA00048366"/>
    </source>
</evidence>
<dbReference type="PROSITE" id="PS51163">
    <property type="entry name" value="YRDC"/>
    <property type="match status" value="1"/>
</dbReference>
<dbReference type="PANTHER" id="PTHR17490:SF16">
    <property type="entry name" value="THREONYLCARBAMOYL-AMP SYNTHASE"/>
    <property type="match status" value="1"/>
</dbReference>
<dbReference type="InterPro" id="IPR050156">
    <property type="entry name" value="TC-AMP_synthase_SUA5"/>
</dbReference>
<comment type="catalytic activity">
    <reaction evidence="11">
        <text>L-threonine + hydrogencarbonate + ATP = L-threonylcarbamoyladenylate + diphosphate + H2O</text>
        <dbReference type="Rhea" id="RHEA:36407"/>
        <dbReference type="ChEBI" id="CHEBI:15377"/>
        <dbReference type="ChEBI" id="CHEBI:17544"/>
        <dbReference type="ChEBI" id="CHEBI:30616"/>
        <dbReference type="ChEBI" id="CHEBI:33019"/>
        <dbReference type="ChEBI" id="CHEBI:57926"/>
        <dbReference type="ChEBI" id="CHEBI:73682"/>
        <dbReference type="EC" id="2.7.7.87"/>
    </reaction>
</comment>
<feature type="domain" description="YrdC-like" evidence="12">
    <location>
        <begin position="8"/>
        <end position="198"/>
    </location>
</feature>
<comment type="caution">
    <text evidence="13">The sequence shown here is derived from an EMBL/GenBank/DDBJ whole genome shotgun (WGS) entry which is preliminary data.</text>
</comment>
<evidence type="ECO:0000256" key="6">
    <source>
        <dbReference type="ARBA" id="ARBA00022694"/>
    </source>
</evidence>
<dbReference type="PATRIC" id="fig|1619044.3.peg.635"/>
<evidence type="ECO:0000259" key="12">
    <source>
        <dbReference type="PROSITE" id="PS51163"/>
    </source>
</evidence>
<sequence length="201" mass="21562">MRIIKVDNISFSELVSALRRGETLVYPTETCYGLGCDATNGEAVGRVFAIKQRVENKPLLVVVPDIAMILDYVVWTPALERLARKYWPGPLTVVTYLQPEVRLPAGVAGPDGTIAFRVTSHPVAAELSRGLGAPLVSTSANISGGANPYTTEAVLEIYRNAADQPDIIIEAGSLSEKSPSTIVRVEGESITVIRQGEIVVS</sequence>
<proteinExistence type="inferred from homology"/>
<keyword evidence="7" id="KW-0548">Nucleotidyltransferase</keyword>
<dbReference type="GO" id="GO:0000049">
    <property type="term" value="F:tRNA binding"/>
    <property type="evidence" value="ECO:0007669"/>
    <property type="project" value="TreeGrafter"/>
</dbReference>
<evidence type="ECO:0000256" key="8">
    <source>
        <dbReference type="ARBA" id="ARBA00022741"/>
    </source>
</evidence>
<dbReference type="GO" id="GO:0003725">
    <property type="term" value="F:double-stranded RNA binding"/>
    <property type="evidence" value="ECO:0007669"/>
    <property type="project" value="InterPro"/>
</dbReference>
<dbReference type="EC" id="2.7.7.87" evidence="3"/>
<keyword evidence="8" id="KW-0547">Nucleotide-binding</keyword>
<evidence type="ECO:0000256" key="9">
    <source>
        <dbReference type="ARBA" id="ARBA00022840"/>
    </source>
</evidence>
<dbReference type="AlphaFoldDB" id="A0A0G2BA04"/>
<dbReference type="GO" id="GO:0006450">
    <property type="term" value="P:regulation of translational fidelity"/>
    <property type="evidence" value="ECO:0007669"/>
    <property type="project" value="TreeGrafter"/>
</dbReference>
<accession>A0A0G2BA04</accession>
<name>A0A0G2BA04_9BACT</name>
<evidence type="ECO:0000256" key="4">
    <source>
        <dbReference type="ARBA" id="ARBA00022490"/>
    </source>
</evidence>
<dbReference type="Gene3D" id="3.90.870.10">
    <property type="entry name" value="DHBP synthase"/>
    <property type="match status" value="1"/>
</dbReference>
<evidence type="ECO:0000256" key="1">
    <source>
        <dbReference type="ARBA" id="ARBA00004496"/>
    </source>
</evidence>
<dbReference type="EMBL" id="LCRX01000008">
    <property type="protein sequence ID" value="KKW42319.1"/>
    <property type="molecule type" value="Genomic_DNA"/>
</dbReference>
<evidence type="ECO:0000256" key="2">
    <source>
        <dbReference type="ARBA" id="ARBA00007663"/>
    </source>
</evidence>
<protein>
    <recommendedName>
        <fullName evidence="10">L-threonylcarbamoyladenylate synthase</fullName>
        <ecNumber evidence="3">2.7.7.87</ecNumber>
    </recommendedName>
    <alternativeName>
        <fullName evidence="10">L-threonylcarbamoyladenylate synthase</fullName>
    </alternativeName>
</protein>
<dbReference type="GO" id="GO:0005524">
    <property type="term" value="F:ATP binding"/>
    <property type="evidence" value="ECO:0007669"/>
    <property type="project" value="UniProtKB-KW"/>
</dbReference>
<keyword evidence="5" id="KW-0808">Transferase</keyword>
<evidence type="ECO:0000256" key="7">
    <source>
        <dbReference type="ARBA" id="ARBA00022695"/>
    </source>
</evidence>